<protein>
    <submittedName>
        <fullName evidence="3">Arylamine N-acetyltransferase</fullName>
    </submittedName>
</protein>
<dbReference type="Proteomes" id="UP000297549">
    <property type="component" value="Unassembled WGS sequence"/>
</dbReference>
<gene>
    <name evidence="3" type="ORF">E5K00_19545</name>
</gene>
<keyword evidence="3" id="KW-0808">Transferase</keyword>
<dbReference type="PANTHER" id="PTHR11786:SF0">
    <property type="entry name" value="ARYLAMINE N-ACETYLTRANSFERASE 4-RELATED"/>
    <property type="match status" value="1"/>
</dbReference>
<name>A0A4Z0PYB9_9BACT</name>
<dbReference type="SUPFAM" id="SSF54001">
    <property type="entry name" value="Cysteine proteinases"/>
    <property type="match status" value="1"/>
</dbReference>
<dbReference type="EMBL" id="SRLC01000002">
    <property type="protein sequence ID" value="TGE22435.1"/>
    <property type="molecule type" value="Genomic_DNA"/>
</dbReference>
<dbReference type="RefSeq" id="WP_135464950.1">
    <property type="nucleotide sequence ID" value="NZ_SRLC01000002.1"/>
</dbReference>
<dbReference type="Gene3D" id="3.30.2140.10">
    <property type="entry name" value="Arylamine N-acetyltransferase"/>
    <property type="match status" value="1"/>
</dbReference>
<dbReference type="Gene3D" id="2.40.128.150">
    <property type="entry name" value="Cysteine proteinases"/>
    <property type="match status" value="1"/>
</dbReference>
<dbReference type="OrthoDB" id="7181050at2"/>
<dbReference type="AlphaFoldDB" id="A0A4Z0PYB9"/>
<evidence type="ECO:0000313" key="3">
    <source>
        <dbReference type="EMBL" id="TGE22435.1"/>
    </source>
</evidence>
<evidence type="ECO:0000256" key="1">
    <source>
        <dbReference type="ARBA" id="ARBA00006547"/>
    </source>
</evidence>
<sequence>MNSLAYLAHLQYTGPLTVNLPTLRELQAAHLLRVPFENLDIHLGRPIELAGSYAKIVEQGRGGFCYELNGAFAELLRALGFTVRLISARVHTAGKEFGPEFDHMACLVTLGGTEYLVDVGFGEFSLGPLALTLDVEQADPRGRFRIVRHDAQYLLVQKFDGSSFQPEYLFSETPRELTDFAGMCHFHQTSPDSHFTRKRLCTRATPTGRVTVTGNTLKIKNGESLTETELAGPAEFAQALRQYFGMQL</sequence>
<dbReference type="PRINTS" id="PR01543">
    <property type="entry name" value="ANATRNSFRASE"/>
</dbReference>
<organism evidence="3 4">
    <name type="scientific">Hymenobacter aquaticus</name>
    <dbReference type="NCBI Taxonomy" id="1867101"/>
    <lineage>
        <taxon>Bacteria</taxon>
        <taxon>Pseudomonadati</taxon>
        <taxon>Bacteroidota</taxon>
        <taxon>Cytophagia</taxon>
        <taxon>Cytophagales</taxon>
        <taxon>Hymenobacteraceae</taxon>
        <taxon>Hymenobacter</taxon>
    </lineage>
</organism>
<evidence type="ECO:0000256" key="2">
    <source>
        <dbReference type="RuleBase" id="RU003452"/>
    </source>
</evidence>
<comment type="similarity">
    <text evidence="1 2">Belongs to the arylamine N-acetyltransferase family.</text>
</comment>
<dbReference type="PANTHER" id="PTHR11786">
    <property type="entry name" value="N-HYDROXYARYLAMINE O-ACETYLTRANSFERASE"/>
    <property type="match status" value="1"/>
</dbReference>
<evidence type="ECO:0000313" key="4">
    <source>
        <dbReference type="Proteomes" id="UP000297549"/>
    </source>
</evidence>
<dbReference type="GO" id="GO:0016407">
    <property type="term" value="F:acetyltransferase activity"/>
    <property type="evidence" value="ECO:0007669"/>
    <property type="project" value="InterPro"/>
</dbReference>
<dbReference type="InterPro" id="IPR001447">
    <property type="entry name" value="Arylamine_N-AcTrfase"/>
</dbReference>
<proteinExistence type="inferred from homology"/>
<reference evidence="3 4" key="1">
    <citation type="submission" date="2019-04" db="EMBL/GenBank/DDBJ databases">
        <authorList>
            <person name="Feng G."/>
            <person name="Zhang J."/>
            <person name="Zhu H."/>
        </authorList>
    </citation>
    <scope>NUCLEOTIDE SEQUENCE [LARGE SCALE GENOMIC DNA]</scope>
    <source>
        <strain evidence="3 4">JCM 31653</strain>
    </source>
</reference>
<dbReference type="InterPro" id="IPR038765">
    <property type="entry name" value="Papain-like_cys_pep_sf"/>
</dbReference>
<keyword evidence="4" id="KW-1185">Reference proteome</keyword>
<accession>A0A4Z0PYB9</accession>
<dbReference type="Pfam" id="PF00797">
    <property type="entry name" value="Acetyltransf_2"/>
    <property type="match status" value="1"/>
</dbReference>
<comment type="caution">
    <text evidence="3">The sequence shown here is derived from an EMBL/GenBank/DDBJ whole genome shotgun (WGS) entry which is preliminary data.</text>
</comment>